<dbReference type="EMBL" id="SIHJ01000001">
    <property type="protein sequence ID" value="TWT36155.1"/>
    <property type="molecule type" value="Genomic_DNA"/>
</dbReference>
<evidence type="ECO:0000313" key="3">
    <source>
        <dbReference type="EMBL" id="TWT36155.1"/>
    </source>
</evidence>
<dbReference type="PROSITE" id="PS50005">
    <property type="entry name" value="TPR"/>
    <property type="match status" value="1"/>
</dbReference>
<gene>
    <name evidence="3" type="ORF">KOR34_10540</name>
</gene>
<proteinExistence type="predicted"/>
<sequence precursor="true">MIVEPHNPKPTTALWLAAAACLACSLGCNAFRQRMPIDAAVSRCRQYSCEGVTALEQGDCQQAETLLRRAVEAAPQDADARRHLAETLWARGEQKEAIRHMRVAVTEEPRHASAVCRLGQMEAATGEWKLALSRAQQALHDDPKLSDAWALRGRSHLETGETELAMADLFRALEYAPNDRAVLADLARLYGQQRRPHKRLATVHRLIETFPHGETPVDPLIMEADAYAALGRNDDAAEGLRAAAQRWPQDPVLLCRLAEAEAAAGQQHAAVAAVRQALAVDQNHLPSQHLLARLSADPSQLR</sequence>
<reference evidence="3 4" key="1">
    <citation type="submission" date="2019-02" db="EMBL/GenBank/DDBJ databases">
        <title>Deep-cultivation of Planctomycetes and their phenomic and genomic characterization uncovers novel biology.</title>
        <authorList>
            <person name="Wiegand S."/>
            <person name="Jogler M."/>
            <person name="Boedeker C."/>
            <person name="Pinto D."/>
            <person name="Vollmers J."/>
            <person name="Rivas-Marin E."/>
            <person name="Kohn T."/>
            <person name="Peeters S.H."/>
            <person name="Heuer A."/>
            <person name="Rast P."/>
            <person name="Oberbeckmann S."/>
            <person name="Bunk B."/>
            <person name="Jeske O."/>
            <person name="Meyerdierks A."/>
            <person name="Storesund J.E."/>
            <person name="Kallscheuer N."/>
            <person name="Luecker S."/>
            <person name="Lage O.M."/>
            <person name="Pohl T."/>
            <person name="Merkel B.J."/>
            <person name="Hornburger P."/>
            <person name="Mueller R.-W."/>
            <person name="Bruemmer F."/>
            <person name="Labrenz M."/>
            <person name="Spormann A.M."/>
            <person name="Op Den Camp H."/>
            <person name="Overmann J."/>
            <person name="Amann R."/>
            <person name="Jetten M.S.M."/>
            <person name="Mascher T."/>
            <person name="Medema M.H."/>
            <person name="Devos D.P."/>
            <person name="Kaster A.-K."/>
            <person name="Ovreas L."/>
            <person name="Rohde M."/>
            <person name="Galperin M.Y."/>
            <person name="Jogler C."/>
        </authorList>
    </citation>
    <scope>NUCLEOTIDE SEQUENCE [LARGE SCALE GENOMIC DNA]</scope>
    <source>
        <strain evidence="3 4">KOR34</strain>
    </source>
</reference>
<keyword evidence="2" id="KW-0732">Signal</keyword>
<dbReference type="SUPFAM" id="SSF48452">
    <property type="entry name" value="TPR-like"/>
    <property type="match status" value="2"/>
</dbReference>
<name>A0A5C5VEN0_9BACT</name>
<protein>
    <submittedName>
        <fullName evidence="3">Tetratricopeptide repeat protein</fullName>
    </submittedName>
</protein>
<keyword evidence="4" id="KW-1185">Reference proteome</keyword>
<dbReference type="InterPro" id="IPR011990">
    <property type="entry name" value="TPR-like_helical_dom_sf"/>
</dbReference>
<feature type="signal peptide" evidence="2">
    <location>
        <begin position="1"/>
        <end position="30"/>
    </location>
</feature>
<dbReference type="AlphaFoldDB" id="A0A5C5VEN0"/>
<accession>A0A5C5VEN0</accession>
<dbReference type="Gene3D" id="1.25.40.10">
    <property type="entry name" value="Tetratricopeptide repeat domain"/>
    <property type="match status" value="1"/>
</dbReference>
<dbReference type="InterPro" id="IPR019734">
    <property type="entry name" value="TPR_rpt"/>
</dbReference>
<comment type="caution">
    <text evidence="3">The sequence shown here is derived from an EMBL/GenBank/DDBJ whole genome shotgun (WGS) entry which is preliminary data.</text>
</comment>
<feature type="chain" id="PRO_5023097016" evidence="2">
    <location>
        <begin position="31"/>
        <end position="302"/>
    </location>
</feature>
<evidence type="ECO:0000256" key="2">
    <source>
        <dbReference type="SAM" id="SignalP"/>
    </source>
</evidence>
<keyword evidence="1" id="KW-0802">TPR repeat</keyword>
<dbReference type="PANTHER" id="PTHR12558">
    <property type="entry name" value="CELL DIVISION CYCLE 16,23,27"/>
    <property type="match status" value="1"/>
</dbReference>
<dbReference type="Pfam" id="PF13429">
    <property type="entry name" value="TPR_15"/>
    <property type="match status" value="1"/>
</dbReference>
<feature type="repeat" description="TPR" evidence="1">
    <location>
        <begin position="146"/>
        <end position="179"/>
    </location>
</feature>
<dbReference type="OrthoDB" id="9767410at2"/>
<dbReference type="PANTHER" id="PTHR12558:SF13">
    <property type="entry name" value="CELL DIVISION CYCLE PROTEIN 27 HOMOLOG"/>
    <property type="match status" value="1"/>
</dbReference>
<evidence type="ECO:0000256" key="1">
    <source>
        <dbReference type="PROSITE-ProRule" id="PRU00339"/>
    </source>
</evidence>
<dbReference type="SMART" id="SM00028">
    <property type="entry name" value="TPR"/>
    <property type="match status" value="6"/>
</dbReference>
<organism evidence="3 4">
    <name type="scientific">Posidoniimonas corsicana</name>
    <dbReference type="NCBI Taxonomy" id="1938618"/>
    <lineage>
        <taxon>Bacteria</taxon>
        <taxon>Pseudomonadati</taxon>
        <taxon>Planctomycetota</taxon>
        <taxon>Planctomycetia</taxon>
        <taxon>Pirellulales</taxon>
        <taxon>Lacipirellulaceae</taxon>
        <taxon>Posidoniimonas</taxon>
    </lineage>
</organism>
<dbReference type="Pfam" id="PF13432">
    <property type="entry name" value="TPR_16"/>
    <property type="match status" value="1"/>
</dbReference>
<dbReference type="Proteomes" id="UP000316714">
    <property type="component" value="Unassembled WGS sequence"/>
</dbReference>
<evidence type="ECO:0000313" key="4">
    <source>
        <dbReference type="Proteomes" id="UP000316714"/>
    </source>
</evidence>